<dbReference type="PANTHER" id="PTHR43420:SF44">
    <property type="entry name" value="ACETYLTRANSFERASE YPEA"/>
    <property type="match status" value="1"/>
</dbReference>
<sequence>MLVTLESVTIDNFETLIEMRLPPEQDRWLANNAESIAQAHFYTDWRMHAIYCDGAPAGFLLYDSVAHDEPGHYGIYRFMVTHERQGRGIGRRALQLLLDELRARPDARRITICYKPDNLAARRLYLACGFAEIGIDADGEMIAEIRLSAARPAPSPAPAFP</sequence>
<feature type="domain" description="N-acetyltransferase" evidence="3">
    <location>
        <begin position="3"/>
        <end position="154"/>
    </location>
</feature>
<accession>A0A2R4CA19</accession>
<dbReference type="InterPro" id="IPR050680">
    <property type="entry name" value="YpeA/RimI_acetyltransf"/>
</dbReference>
<evidence type="ECO:0000259" key="3">
    <source>
        <dbReference type="PROSITE" id="PS51186"/>
    </source>
</evidence>
<dbReference type="Pfam" id="PF00583">
    <property type="entry name" value="Acetyltransf_1"/>
    <property type="match status" value="1"/>
</dbReference>
<dbReference type="PROSITE" id="PS51186">
    <property type="entry name" value="GNAT"/>
    <property type="match status" value="1"/>
</dbReference>
<dbReference type="InterPro" id="IPR000182">
    <property type="entry name" value="GNAT_dom"/>
</dbReference>
<protein>
    <submittedName>
        <fullName evidence="4">GNAT family N-acetyltransferase</fullName>
    </submittedName>
</protein>
<evidence type="ECO:0000256" key="2">
    <source>
        <dbReference type="ARBA" id="ARBA00023315"/>
    </source>
</evidence>
<evidence type="ECO:0000313" key="4">
    <source>
        <dbReference type="EMBL" id="AVR96476.1"/>
    </source>
</evidence>
<evidence type="ECO:0000313" key="5">
    <source>
        <dbReference type="Proteomes" id="UP000240505"/>
    </source>
</evidence>
<name>A0A2R4CA19_9BURK</name>
<dbReference type="AlphaFoldDB" id="A0A2R4CA19"/>
<organism evidence="4 5">
    <name type="scientific">Pseudoduganella armeniaca</name>
    <dbReference type="NCBI Taxonomy" id="2072590"/>
    <lineage>
        <taxon>Bacteria</taxon>
        <taxon>Pseudomonadati</taxon>
        <taxon>Pseudomonadota</taxon>
        <taxon>Betaproteobacteria</taxon>
        <taxon>Burkholderiales</taxon>
        <taxon>Oxalobacteraceae</taxon>
        <taxon>Telluria group</taxon>
        <taxon>Pseudoduganella</taxon>
    </lineage>
</organism>
<dbReference type="KEGG" id="masz:C9I28_12780"/>
<dbReference type="Gene3D" id="3.40.630.30">
    <property type="match status" value="1"/>
</dbReference>
<dbReference type="OrthoDB" id="9799092at2"/>
<dbReference type="PANTHER" id="PTHR43420">
    <property type="entry name" value="ACETYLTRANSFERASE"/>
    <property type="match status" value="1"/>
</dbReference>
<proteinExistence type="predicted"/>
<dbReference type="SUPFAM" id="SSF55729">
    <property type="entry name" value="Acyl-CoA N-acyltransferases (Nat)"/>
    <property type="match status" value="1"/>
</dbReference>
<evidence type="ECO:0000256" key="1">
    <source>
        <dbReference type="ARBA" id="ARBA00022679"/>
    </source>
</evidence>
<dbReference type="CDD" id="cd04301">
    <property type="entry name" value="NAT_SF"/>
    <property type="match status" value="1"/>
</dbReference>
<keyword evidence="2" id="KW-0012">Acyltransferase</keyword>
<gene>
    <name evidence="4" type="ORF">C9I28_12780</name>
</gene>
<keyword evidence="5" id="KW-1185">Reference proteome</keyword>
<dbReference type="GO" id="GO:0016747">
    <property type="term" value="F:acyltransferase activity, transferring groups other than amino-acyl groups"/>
    <property type="evidence" value="ECO:0007669"/>
    <property type="project" value="InterPro"/>
</dbReference>
<reference evidence="4 5" key="1">
    <citation type="submission" date="2018-03" db="EMBL/GenBank/DDBJ databases">
        <title>Massilia armeniaca sp. nov., isolated from desert soil.</title>
        <authorList>
            <person name="Huang H."/>
            <person name="Ren M."/>
        </authorList>
    </citation>
    <scope>NUCLEOTIDE SEQUENCE [LARGE SCALE GENOMIC DNA]</scope>
    <source>
        <strain evidence="4 5">ZMN-3</strain>
    </source>
</reference>
<dbReference type="RefSeq" id="WP_107141824.1">
    <property type="nucleotide sequence ID" value="NZ_CP028324.1"/>
</dbReference>
<dbReference type="EMBL" id="CP028324">
    <property type="protein sequence ID" value="AVR96476.1"/>
    <property type="molecule type" value="Genomic_DNA"/>
</dbReference>
<keyword evidence="1 4" id="KW-0808">Transferase</keyword>
<dbReference type="Proteomes" id="UP000240505">
    <property type="component" value="Chromosome"/>
</dbReference>
<dbReference type="InterPro" id="IPR016181">
    <property type="entry name" value="Acyl_CoA_acyltransferase"/>
</dbReference>